<dbReference type="InterPro" id="IPR017871">
    <property type="entry name" value="ABC_transporter-like_CS"/>
</dbReference>
<evidence type="ECO:0000256" key="1">
    <source>
        <dbReference type="ARBA" id="ARBA00022737"/>
    </source>
</evidence>
<dbReference type="STRING" id="1817813.A2008_03200"/>
<dbReference type="PROSITE" id="PS00211">
    <property type="entry name" value="ABC_TRANSPORTER_1"/>
    <property type="match status" value="1"/>
</dbReference>
<dbReference type="GO" id="GO:0016887">
    <property type="term" value="F:ATP hydrolysis activity"/>
    <property type="evidence" value="ECO:0007669"/>
    <property type="project" value="InterPro"/>
</dbReference>
<dbReference type="FunFam" id="3.40.50.300:FF:000309">
    <property type="entry name" value="ABC transporter ATP-binding protein"/>
    <property type="match status" value="1"/>
</dbReference>
<evidence type="ECO:0000313" key="5">
    <source>
        <dbReference type="EMBL" id="OGM02487.1"/>
    </source>
</evidence>
<dbReference type="InterPro" id="IPR032781">
    <property type="entry name" value="ABC_tran_Xtn"/>
</dbReference>
<dbReference type="SMART" id="SM00382">
    <property type="entry name" value="AAA"/>
    <property type="match status" value="2"/>
</dbReference>
<dbReference type="SUPFAM" id="SSF52540">
    <property type="entry name" value="P-loop containing nucleoside triphosphate hydrolases"/>
    <property type="match status" value="2"/>
</dbReference>
<gene>
    <name evidence="5" type="ORF">A2008_03200</name>
</gene>
<evidence type="ECO:0000256" key="3">
    <source>
        <dbReference type="ARBA" id="ARBA00022840"/>
    </source>
</evidence>
<dbReference type="GO" id="GO:0003676">
    <property type="term" value="F:nucleic acid binding"/>
    <property type="evidence" value="ECO:0007669"/>
    <property type="project" value="UniProtKB-ARBA"/>
</dbReference>
<proteinExistence type="predicted"/>
<dbReference type="EMBL" id="MGFH01000207">
    <property type="protein sequence ID" value="OGM02487.1"/>
    <property type="molecule type" value="Genomic_DNA"/>
</dbReference>
<comment type="caution">
    <text evidence="5">The sequence shown here is derived from an EMBL/GenBank/DDBJ whole genome shotgun (WGS) entry which is preliminary data.</text>
</comment>
<dbReference type="CDD" id="cd03221">
    <property type="entry name" value="ABCF_EF-3"/>
    <property type="match status" value="2"/>
</dbReference>
<name>A0A1F7WIU5_9BACT</name>
<accession>A0A1F7WIU5</accession>
<reference evidence="5 6" key="1">
    <citation type="journal article" date="2016" name="Nat. Commun.">
        <title>Thousands of microbial genomes shed light on interconnected biogeochemical processes in an aquifer system.</title>
        <authorList>
            <person name="Anantharaman K."/>
            <person name="Brown C.T."/>
            <person name="Hug L.A."/>
            <person name="Sharon I."/>
            <person name="Castelle C.J."/>
            <person name="Probst A.J."/>
            <person name="Thomas B.C."/>
            <person name="Singh A."/>
            <person name="Wilkins M.J."/>
            <person name="Karaoz U."/>
            <person name="Brodie E.L."/>
            <person name="Williams K.H."/>
            <person name="Hubbard S.S."/>
            <person name="Banfield J.F."/>
        </authorList>
    </citation>
    <scope>NUCLEOTIDE SEQUENCE [LARGE SCALE GENOMIC DNA]</scope>
</reference>
<evidence type="ECO:0000259" key="4">
    <source>
        <dbReference type="PROSITE" id="PS50893"/>
    </source>
</evidence>
<evidence type="ECO:0000256" key="2">
    <source>
        <dbReference type="ARBA" id="ARBA00022741"/>
    </source>
</evidence>
<dbReference type="Proteomes" id="UP000178735">
    <property type="component" value="Unassembled WGS sequence"/>
</dbReference>
<dbReference type="PROSITE" id="PS50893">
    <property type="entry name" value="ABC_TRANSPORTER_2"/>
    <property type="match status" value="2"/>
</dbReference>
<protein>
    <recommendedName>
        <fullName evidence="4">ABC transporter domain-containing protein</fullName>
    </recommendedName>
</protein>
<keyword evidence="3" id="KW-0067">ATP-binding</keyword>
<dbReference type="InterPro" id="IPR003593">
    <property type="entry name" value="AAA+_ATPase"/>
</dbReference>
<dbReference type="AlphaFoldDB" id="A0A1F7WIU5"/>
<dbReference type="GO" id="GO:0005524">
    <property type="term" value="F:ATP binding"/>
    <property type="evidence" value="ECO:0007669"/>
    <property type="project" value="UniProtKB-KW"/>
</dbReference>
<dbReference type="PANTHER" id="PTHR42855">
    <property type="entry name" value="ABC TRANSPORTER ATP-BINDING SUBUNIT"/>
    <property type="match status" value="1"/>
</dbReference>
<dbReference type="FunFam" id="3.40.50.300:FF:000011">
    <property type="entry name" value="Putative ABC transporter ATP-binding component"/>
    <property type="match status" value="1"/>
</dbReference>
<dbReference type="InterPro" id="IPR003439">
    <property type="entry name" value="ABC_transporter-like_ATP-bd"/>
</dbReference>
<dbReference type="PANTHER" id="PTHR42855:SF2">
    <property type="entry name" value="DRUG RESISTANCE ABC TRANSPORTER,ATP-BINDING PROTEIN"/>
    <property type="match status" value="1"/>
</dbReference>
<keyword evidence="2" id="KW-0547">Nucleotide-binding</keyword>
<feature type="domain" description="ABC transporter" evidence="4">
    <location>
        <begin position="326"/>
        <end position="541"/>
    </location>
</feature>
<dbReference type="InterPro" id="IPR027417">
    <property type="entry name" value="P-loop_NTPase"/>
</dbReference>
<evidence type="ECO:0000313" key="6">
    <source>
        <dbReference type="Proteomes" id="UP000178735"/>
    </source>
</evidence>
<keyword evidence="1" id="KW-0677">Repeat</keyword>
<dbReference type="Pfam" id="PF12848">
    <property type="entry name" value="ABC_tran_Xtn"/>
    <property type="match status" value="1"/>
</dbReference>
<sequence length="545" mass="62196">MIAVKNLSKNHGDRCLFKEVTFHVNDNEVVGLCGENGSGKSTILKILAGIDSSDSGEFNCPKGTTFGYLPQDIIMQSEKTLYDEVSEVFEEVIKLKKEAGEIEELFSSGHYDENQYQKLLDRYGDLQEKIMMTDAHTIDADIHDVLRGLGFLHRQWNKKVSEFSGGWQMKIYMAKLLLQKPDVLLLDEPTNHLDIDARNWLENFLKNYPKSVIIVSHDRHFMDSVVKKIFEIYASKLEVYHGLFSKYLLDREDRIDKLYIAYDKQQDEIEKMQEFIDRFRAKIDKAQLVQSRIKTLEKMEKIKLPPRRKKIKFFFPKALPSGDVVVEAYDVTKSYGAAKIFEPMSFTISRGEKIVLLGVNGAGKTTLIKVITQNVDPTAGEARLGHNVKIDYFAQDQAQELNPTNSVLGEVSQNCPMDMAPKLRTLLGTFLFSGDDVNKSVSILSGGERARLSLAKMLLRQSNFLILDEPTNHLDVLAKDVLKEALVKYDGTVLFVSHDRDFVSNVATRVLEIYEGKLRDYPGTYEEFLEHKLRNNLDADPDDIR</sequence>
<dbReference type="InterPro" id="IPR051309">
    <property type="entry name" value="ABCF_ATPase"/>
</dbReference>
<dbReference type="Gene3D" id="3.40.50.300">
    <property type="entry name" value="P-loop containing nucleotide triphosphate hydrolases"/>
    <property type="match status" value="2"/>
</dbReference>
<feature type="domain" description="ABC transporter" evidence="4">
    <location>
        <begin position="2"/>
        <end position="288"/>
    </location>
</feature>
<organism evidence="5 6">
    <name type="scientific">Candidatus Wallbacteria bacterium GWC2_49_35</name>
    <dbReference type="NCBI Taxonomy" id="1817813"/>
    <lineage>
        <taxon>Bacteria</taxon>
        <taxon>Candidatus Walliibacteriota</taxon>
    </lineage>
</organism>
<dbReference type="Pfam" id="PF00005">
    <property type="entry name" value="ABC_tran"/>
    <property type="match status" value="2"/>
</dbReference>